<feature type="region of interest" description="Disordered" evidence="1">
    <location>
        <begin position="40"/>
        <end position="105"/>
    </location>
</feature>
<dbReference type="EMBL" id="JANPWB010000009">
    <property type="protein sequence ID" value="KAJ1157379.1"/>
    <property type="molecule type" value="Genomic_DNA"/>
</dbReference>
<accession>A0AAV7RX56</accession>
<comment type="caution">
    <text evidence="2">The sequence shown here is derived from an EMBL/GenBank/DDBJ whole genome shotgun (WGS) entry which is preliminary data.</text>
</comment>
<protein>
    <submittedName>
        <fullName evidence="2">Uncharacterized protein</fullName>
    </submittedName>
</protein>
<proteinExistence type="predicted"/>
<evidence type="ECO:0000313" key="2">
    <source>
        <dbReference type="EMBL" id="KAJ1157379.1"/>
    </source>
</evidence>
<sequence length="147" mass="15857">MVNLEVPLEHLLVSKLLVPLDYEPLGKLVLSCKDLLKDRQAVVRPPRSSVKPGHPRRPGALPPPEPDAAAAPEPGESRSVAAEPDNEGERHRGVTTPAGRLGEGHFVLHYDPGGYETARTAVEVGPLPKQRSGLHITTVVEPQQSVR</sequence>
<reference evidence="2" key="1">
    <citation type="journal article" date="2022" name="bioRxiv">
        <title>Sequencing and chromosome-scale assembly of the giantPleurodeles waltlgenome.</title>
        <authorList>
            <person name="Brown T."/>
            <person name="Elewa A."/>
            <person name="Iarovenko S."/>
            <person name="Subramanian E."/>
            <person name="Araus A.J."/>
            <person name="Petzold A."/>
            <person name="Susuki M."/>
            <person name="Suzuki K.-i.T."/>
            <person name="Hayashi T."/>
            <person name="Toyoda A."/>
            <person name="Oliveira C."/>
            <person name="Osipova E."/>
            <person name="Leigh N.D."/>
            <person name="Simon A."/>
            <person name="Yun M.H."/>
        </authorList>
    </citation>
    <scope>NUCLEOTIDE SEQUENCE</scope>
    <source>
        <strain evidence="2">20211129_DDA</strain>
        <tissue evidence="2">Liver</tissue>
    </source>
</reference>
<gene>
    <name evidence="2" type="ORF">NDU88_010092</name>
</gene>
<organism evidence="2 3">
    <name type="scientific">Pleurodeles waltl</name>
    <name type="common">Iberian ribbed newt</name>
    <dbReference type="NCBI Taxonomy" id="8319"/>
    <lineage>
        <taxon>Eukaryota</taxon>
        <taxon>Metazoa</taxon>
        <taxon>Chordata</taxon>
        <taxon>Craniata</taxon>
        <taxon>Vertebrata</taxon>
        <taxon>Euteleostomi</taxon>
        <taxon>Amphibia</taxon>
        <taxon>Batrachia</taxon>
        <taxon>Caudata</taxon>
        <taxon>Salamandroidea</taxon>
        <taxon>Salamandridae</taxon>
        <taxon>Pleurodelinae</taxon>
        <taxon>Pleurodeles</taxon>
    </lineage>
</organism>
<dbReference type="AlphaFoldDB" id="A0AAV7RX56"/>
<evidence type="ECO:0000256" key="1">
    <source>
        <dbReference type="SAM" id="MobiDB-lite"/>
    </source>
</evidence>
<keyword evidence="3" id="KW-1185">Reference proteome</keyword>
<name>A0AAV7RX56_PLEWA</name>
<evidence type="ECO:0000313" key="3">
    <source>
        <dbReference type="Proteomes" id="UP001066276"/>
    </source>
</evidence>
<dbReference type="Proteomes" id="UP001066276">
    <property type="component" value="Chromosome 5"/>
</dbReference>